<feature type="transmembrane region" description="Helical" evidence="1">
    <location>
        <begin position="126"/>
        <end position="146"/>
    </location>
</feature>
<feature type="transmembrane region" description="Helical" evidence="1">
    <location>
        <begin position="153"/>
        <end position="173"/>
    </location>
</feature>
<sequence>MKQSRHIVHIAASAAFMLSGLGFGLLNDRRAEAVMSPPSSASLSMFSDAGGTWQNAIDLPQLYISPQNLLMWLLLFALWAVVALDAVGQMLDPADPDPNSSPVWAPLVATLVLGAIWPWLYRDLPLLSTLVAIGALAAALFAATQARRRQRPAISFLAGWTTGVVTAAMAGLVGTMFGLSIGEAAIMAILPGAALGIAVQAQIGPSIGFPAAMIWGFCGLAVTTMGTNPIIALAAIAGISAMAIVLIHAAS</sequence>
<feature type="transmembrane region" description="Helical" evidence="1">
    <location>
        <begin position="230"/>
        <end position="250"/>
    </location>
</feature>
<evidence type="ECO:0000313" key="3">
    <source>
        <dbReference type="Proteomes" id="UP000199180"/>
    </source>
</evidence>
<evidence type="ECO:0000256" key="1">
    <source>
        <dbReference type="SAM" id="Phobius"/>
    </source>
</evidence>
<reference evidence="2 3" key="1">
    <citation type="submission" date="2016-10" db="EMBL/GenBank/DDBJ databases">
        <authorList>
            <person name="de Groot N.N."/>
        </authorList>
    </citation>
    <scope>NUCLEOTIDE SEQUENCE [LARGE SCALE GENOMIC DNA]</scope>
    <source>
        <strain evidence="2 3">DSM 17862</strain>
    </source>
</reference>
<feature type="transmembrane region" description="Helical" evidence="1">
    <location>
        <begin position="69"/>
        <end position="91"/>
    </location>
</feature>
<accession>A0A1I0FR48</accession>
<gene>
    <name evidence="2" type="ORF">SAMN04489858_10715</name>
</gene>
<feature type="transmembrane region" description="Helical" evidence="1">
    <location>
        <begin position="103"/>
        <end position="120"/>
    </location>
</feature>
<feature type="transmembrane region" description="Helical" evidence="1">
    <location>
        <begin position="7"/>
        <end position="26"/>
    </location>
</feature>
<dbReference type="EMBL" id="FOHO01000007">
    <property type="protein sequence ID" value="SET60623.1"/>
    <property type="molecule type" value="Genomic_DNA"/>
</dbReference>
<dbReference type="AlphaFoldDB" id="A0A1I0FR48"/>
<keyword evidence="3" id="KW-1185">Reference proteome</keyword>
<dbReference type="Proteomes" id="UP000199180">
    <property type="component" value="Unassembled WGS sequence"/>
</dbReference>
<evidence type="ECO:0000313" key="2">
    <source>
        <dbReference type="EMBL" id="SET60623.1"/>
    </source>
</evidence>
<keyword evidence="1" id="KW-1133">Transmembrane helix</keyword>
<dbReference type="RefSeq" id="WP_139206497.1">
    <property type="nucleotide sequence ID" value="NZ_FOHO01000007.1"/>
</dbReference>
<name>A0A1I0FR48_9RHOB</name>
<keyword evidence="1" id="KW-0812">Transmembrane</keyword>
<protein>
    <submittedName>
        <fullName evidence="2">Uncharacterized protein</fullName>
    </submittedName>
</protein>
<dbReference type="OrthoDB" id="7771791at2"/>
<keyword evidence="1" id="KW-0472">Membrane</keyword>
<proteinExistence type="predicted"/>
<organism evidence="2 3">
    <name type="scientific">Paracoccus homiensis</name>
    <dbReference type="NCBI Taxonomy" id="364199"/>
    <lineage>
        <taxon>Bacteria</taxon>
        <taxon>Pseudomonadati</taxon>
        <taxon>Pseudomonadota</taxon>
        <taxon>Alphaproteobacteria</taxon>
        <taxon>Rhodobacterales</taxon>
        <taxon>Paracoccaceae</taxon>
        <taxon>Paracoccus</taxon>
    </lineage>
</organism>